<protein>
    <submittedName>
        <fullName evidence="3">Uncharacterized SAM-binding protein YcdF (DUF218 family)</fullName>
    </submittedName>
</protein>
<dbReference type="InterPro" id="IPR003848">
    <property type="entry name" value="DUF218"/>
</dbReference>
<evidence type="ECO:0000313" key="4">
    <source>
        <dbReference type="Proteomes" id="UP000557307"/>
    </source>
</evidence>
<dbReference type="GO" id="GO:0005886">
    <property type="term" value="C:plasma membrane"/>
    <property type="evidence" value="ECO:0007669"/>
    <property type="project" value="TreeGrafter"/>
</dbReference>
<dbReference type="GO" id="GO:0043164">
    <property type="term" value="P:Gram-negative-bacterium-type cell wall biogenesis"/>
    <property type="evidence" value="ECO:0007669"/>
    <property type="project" value="TreeGrafter"/>
</dbReference>
<dbReference type="EMBL" id="JACHGF010000001">
    <property type="protein sequence ID" value="MBB5282660.1"/>
    <property type="molecule type" value="Genomic_DNA"/>
</dbReference>
<organism evidence="3 4">
    <name type="scientific">Rhabdobacter roseus</name>
    <dbReference type="NCBI Taxonomy" id="1655419"/>
    <lineage>
        <taxon>Bacteria</taxon>
        <taxon>Pseudomonadati</taxon>
        <taxon>Bacteroidota</taxon>
        <taxon>Cytophagia</taxon>
        <taxon>Cytophagales</taxon>
        <taxon>Cytophagaceae</taxon>
        <taxon>Rhabdobacter</taxon>
    </lineage>
</organism>
<name>A0A840TRK6_9BACT</name>
<keyword evidence="1" id="KW-0812">Transmembrane</keyword>
<dbReference type="GO" id="GO:0000270">
    <property type="term" value="P:peptidoglycan metabolic process"/>
    <property type="evidence" value="ECO:0007669"/>
    <property type="project" value="TreeGrafter"/>
</dbReference>
<evidence type="ECO:0000259" key="2">
    <source>
        <dbReference type="Pfam" id="PF02698"/>
    </source>
</evidence>
<feature type="domain" description="DUF218" evidence="2">
    <location>
        <begin position="77"/>
        <end position="247"/>
    </location>
</feature>
<accession>A0A840TRK6</accession>
<dbReference type="RefSeq" id="WP_184171176.1">
    <property type="nucleotide sequence ID" value="NZ_JACHGF010000001.1"/>
</dbReference>
<dbReference type="InterPro" id="IPR051599">
    <property type="entry name" value="Cell_Envelope_Assoc"/>
</dbReference>
<proteinExistence type="predicted"/>
<feature type="transmembrane region" description="Helical" evidence="1">
    <location>
        <begin position="12"/>
        <end position="29"/>
    </location>
</feature>
<dbReference type="CDD" id="cd06259">
    <property type="entry name" value="YdcF-like"/>
    <property type="match status" value="1"/>
</dbReference>
<reference evidence="3 4" key="1">
    <citation type="submission" date="2020-08" db="EMBL/GenBank/DDBJ databases">
        <title>Genomic Encyclopedia of Type Strains, Phase IV (KMG-IV): sequencing the most valuable type-strain genomes for metagenomic binning, comparative biology and taxonomic classification.</title>
        <authorList>
            <person name="Goeker M."/>
        </authorList>
    </citation>
    <scope>NUCLEOTIDE SEQUENCE [LARGE SCALE GENOMIC DNA]</scope>
    <source>
        <strain evidence="3 4">DSM 105074</strain>
    </source>
</reference>
<dbReference type="Pfam" id="PF02698">
    <property type="entry name" value="DUF218"/>
    <property type="match status" value="1"/>
</dbReference>
<keyword evidence="1" id="KW-1133">Transmembrane helix</keyword>
<dbReference type="PANTHER" id="PTHR30336:SF4">
    <property type="entry name" value="ENVELOPE BIOGENESIS FACTOR ELYC"/>
    <property type="match status" value="1"/>
</dbReference>
<dbReference type="InterPro" id="IPR014729">
    <property type="entry name" value="Rossmann-like_a/b/a_fold"/>
</dbReference>
<dbReference type="Gene3D" id="3.40.50.620">
    <property type="entry name" value="HUPs"/>
    <property type="match status" value="1"/>
</dbReference>
<gene>
    <name evidence="3" type="ORF">HNQ92_000781</name>
</gene>
<dbReference type="PANTHER" id="PTHR30336">
    <property type="entry name" value="INNER MEMBRANE PROTEIN, PROBABLE PERMEASE"/>
    <property type="match status" value="1"/>
</dbReference>
<feature type="transmembrane region" description="Helical" evidence="1">
    <location>
        <begin position="38"/>
        <end position="59"/>
    </location>
</feature>
<keyword evidence="4" id="KW-1185">Reference proteome</keyword>
<evidence type="ECO:0000256" key="1">
    <source>
        <dbReference type="SAM" id="Phobius"/>
    </source>
</evidence>
<dbReference type="Proteomes" id="UP000557307">
    <property type="component" value="Unassembled WGS sequence"/>
</dbReference>
<dbReference type="AlphaFoldDB" id="A0A840TRK6"/>
<keyword evidence="1" id="KW-0472">Membrane</keyword>
<evidence type="ECO:0000313" key="3">
    <source>
        <dbReference type="EMBL" id="MBB5282660.1"/>
    </source>
</evidence>
<sequence length="257" mass="28793">MFFFLSKALDFLVLPLSIVFLLLIFALLTRHRTYRRRAVLAAILLLYLLSNSYLVNWAYRAWEYAPVNLQEVPQTYDVGVVLTGGMISVPSLDADHPGLGDHADRFLQAYLLYKAGKIRKILISGTDAAPVVARNLSDGQQASALLTQWGVPHEDIIVELKSRNTRENALFSAAILRDQFPGGRYLLITSAFHMRRSVGCFQKAGLDVGTFPADFYGGAFSPSVKQLLVPEARVFGYAELLWHEWIGFVVYKLVGYC</sequence>
<comment type="caution">
    <text evidence="3">The sequence shown here is derived from an EMBL/GenBank/DDBJ whole genome shotgun (WGS) entry which is preliminary data.</text>
</comment>